<proteinExistence type="predicted"/>
<dbReference type="Gene3D" id="3.30.200.20">
    <property type="entry name" value="Phosphorylase Kinase, domain 1"/>
    <property type="match status" value="1"/>
</dbReference>
<evidence type="ECO:0000256" key="4">
    <source>
        <dbReference type="ARBA" id="ARBA00022840"/>
    </source>
</evidence>
<dbReference type="SUPFAM" id="SSF56112">
    <property type="entry name" value="Protein kinase-like (PK-like)"/>
    <property type="match status" value="1"/>
</dbReference>
<keyword evidence="4 5" id="KW-0067">ATP-binding</keyword>
<feature type="region of interest" description="Disordered" evidence="6">
    <location>
        <begin position="52"/>
        <end position="107"/>
    </location>
</feature>
<dbReference type="PROSITE" id="PS50011">
    <property type="entry name" value="PROTEIN_KINASE_DOM"/>
    <property type="match status" value="1"/>
</dbReference>
<evidence type="ECO:0000259" key="7">
    <source>
        <dbReference type="PROSITE" id="PS50011"/>
    </source>
</evidence>
<accession>A0A6A5REQ4</accession>
<dbReference type="Proteomes" id="UP000800082">
    <property type="component" value="Unassembled WGS sequence"/>
</dbReference>
<dbReference type="InterPro" id="IPR017441">
    <property type="entry name" value="Protein_kinase_ATP_BS"/>
</dbReference>
<dbReference type="AlphaFoldDB" id="A0A6A5REQ4"/>
<gene>
    <name evidence="8" type="ORF">M421DRAFT_267021</name>
</gene>
<feature type="compositionally biased region" description="Basic and acidic residues" evidence="6">
    <location>
        <begin position="509"/>
        <end position="539"/>
    </location>
</feature>
<keyword evidence="9" id="KW-1185">Reference proteome</keyword>
<feature type="domain" description="Protein kinase" evidence="7">
    <location>
        <begin position="144"/>
        <end position="451"/>
    </location>
</feature>
<dbReference type="PROSITE" id="PS00107">
    <property type="entry name" value="PROTEIN_KINASE_ATP"/>
    <property type="match status" value="1"/>
</dbReference>
<dbReference type="GeneID" id="54346392"/>
<dbReference type="PANTHER" id="PTHR11042:SF190">
    <property type="entry name" value="MITOSIS INHIBITOR PROTEIN KINASE MIK1"/>
    <property type="match status" value="1"/>
</dbReference>
<dbReference type="GO" id="GO:0005634">
    <property type="term" value="C:nucleus"/>
    <property type="evidence" value="ECO:0007669"/>
    <property type="project" value="TreeGrafter"/>
</dbReference>
<dbReference type="Gene3D" id="1.10.510.10">
    <property type="entry name" value="Transferase(Phosphotransferase) domain 1"/>
    <property type="match status" value="1"/>
</dbReference>
<reference evidence="8" key="1">
    <citation type="journal article" date="2020" name="Stud. Mycol.">
        <title>101 Dothideomycetes genomes: a test case for predicting lifestyles and emergence of pathogens.</title>
        <authorList>
            <person name="Haridas S."/>
            <person name="Albert R."/>
            <person name="Binder M."/>
            <person name="Bloem J."/>
            <person name="Labutti K."/>
            <person name="Salamov A."/>
            <person name="Andreopoulos B."/>
            <person name="Baker S."/>
            <person name="Barry K."/>
            <person name="Bills G."/>
            <person name="Bluhm B."/>
            <person name="Cannon C."/>
            <person name="Castanera R."/>
            <person name="Culley D."/>
            <person name="Daum C."/>
            <person name="Ezra D."/>
            <person name="Gonzalez J."/>
            <person name="Henrissat B."/>
            <person name="Kuo A."/>
            <person name="Liang C."/>
            <person name="Lipzen A."/>
            <person name="Lutzoni F."/>
            <person name="Magnuson J."/>
            <person name="Mondo S."/>
            <person name="Nolan M."/>
            <person name="Ohm R."/>
            <person name="Pangilinan J."/>
            <person name="Park H.-J."/>
            <person name="Ramirez L."/>
            <person name="Alfaro M."/>
            <person name="Sun H."/>
            <person name="Tritt A."/>
            <person name="Yoshinaga Y."/>
            <person name="Zwiers L.-H."/>
            <person name="Turgeon B."/>
            <person name="Goodwin S."/>
            <person name="Spatafora J."/>
            <person name="Crous P."/>
            <person name="Grigoriev I."/>
        </authorList>
    </citation>
    <scope>NUCLEOTIDE SEQUENCE</scope>
    <source>
        <strain evidence="8">CBS 183.55</strain>
    </source>
</reference>
<feature type="compositionally biased region" description="Polar residues" evidence="6">
    <location>
        <begin position="90"/>
        <end position="105"/>
    </location>
</feature>
<dbReference type="InterPro" id="IPR011009">
    <property type="entry name" value="Kinase-like_dom_sf"/>
</dbReference>
<dbReference type="PANTHER" id="PTHR11042">
    <property type="entry name" value="EUKARYOTIC TRANSLATION INITIATION FACTOR 2-ALPHA KINASE EIF2-ALPHA KINASE -RELATED"/>
    <property type="match status" value="1"/>
</dbReference>
<dbReference type="GO" id="GO:0005737">
    <property type="term" value="C:cytoplasm"/>
    <property type="evidence" value="ECO:0007669"/>
    <property type="project" value="TreeGrafter"/>
</dbReference>
<dbReference type="Pfam" id="PF00069">
    <property type="entry name" value="Pkinase"/>
    <property type="match status" value="1"/>
</dbReference>
<dbReference type="InterPro" id="IPR050339">
    <property type="entry name" value="CC_SR_Kinase"/>
</dbReference>
<feature type="compositionally biased region" description="Basic and acidic residues" evidence="6">
    <location>
        <begin position="546"/>
        <end position="563"/>
    </location>
</feature>
<evidence type="ECO:0000313" key="9">
    <source>
        <dbReference type="Proteomes" id="UP000800082"/>
    </source>
</evidence>
<evidence type="ECO:0000256" key="1">
    <source>
        <dbReference type="ARBA" id="ARBA00022679"/>
    </source>
</evidence>
<evidence type="ECO:0000256" key="5">
    <source>
        <dbReference type="PROSITE-ProRule" id="PRU10141"/>
    </source>
</evidence>
<protein>
    <submittedName>
        <fullName evidence="8">Kinase-like protein</fullName>
    </submittedName>
</protein>
<dbReference type="GO" id="GO:0005524">
    <property type="term" value="F:ATP binding"/>
    <property type="evidence" value="ECO:0007669"/>
    <property type="project" value="UniProtKB-UniRule"/>
</dbReference>
<dbReference type="RefSeq" id="XP_033445258.1">
    <property type="nucleotide sequence ID" value="XM_033588745.1"/>
</dbReference>
<dbReference type="SMART" id="SM00220">
    <property type="entry name" value="S_TKc"/>
    <property type="match status" value="1"/>
</dbReference>
<dbReference type="EMBL" id="ML978988">
    <property type="protein sequence ID" value="KAF1925006.1"/>
    <property type="molecule type" value="Genomic_DNA"/>
</dbReference>
<feature type="binding site" evidence="5">
    <location>
        <position position="173"/>
    </location>
    <ligand>
        <name>ATP</name>
        <dbReference type="ChEBI" id="CHEBI:30616"/>
    </ligand>
</feature>
<feature type="region of interest" description="Disordered" evidence="6">
    <location>
        <begin position="458"/>
        <end position="571"/>
    </location>
</feature>
<evidence type="ECO:0000313" key="8">
    <source>
        <dbReference type="EMBL" id="KAF1925006.1"/>
    </source>
</evidence>
<evidence type="ECO:0000256" key="6">
    <source>
        <dbReference type="SAM" id="MobiDB-lite"/>
    </source>
</evidence>
<feature type="compositionally biased region" description="Basic and acidic residues" evidence="6">
    <location>
        <begin position="474"/>
        <end position="488"/>
    </location>
</feature>
<name>A0A6A5REQ4_9PLEO</name>
<keyword evidence="1" id="KW-0808">Transferase</keyword>
<sequence length="571" mass="64559">MMGSINPWFWSGVSLESVQRECKRNGDSYKAGYQDGIQGYWITVSKVKDPNADGKLTKPTLRHDHRIRSNSPLPPIEIPTPRQVRDQVPGETTSVKQKTESSNITRRASSRRLSAVLLAQLESSSADDSTSIWEGTTAGARFEYIEGDILGKGSFGEVRKVSVKGHIGSVARKSMFLQSRNKRRAQDEKNRIKREVENLQRARHKHVVNILDCYSEREKNLTTYFLIMSPVGNQDLETLLDKFPGMSPSDQNQYRSRVSQWFSCLASALAYMHKEGVRHEDIKPSNIIHRGDTVYFTDFSSSRVFKPDFETSTTSTVQATRRFAAPEVLDIYDEEIHIRTGNAEKITKDGRTTYEVRHGNTSDVFSLALVFAEMTSVFNKSVAAMHAFVLVLENTKRQPLYHEVIDRLKKWFTEELKSERGRKLWQCCLQAMLKTKRRSRPQALDVVHALQREKPVGKFKDDGCQALLPPAPKLKTESSRPKKREDTAMRTTDTAATRKRSDQAGVKIEGAHETEPRKAKTGKSEKKASGVDAPRKTQVEKGSTTKKRDGEDVKVSKSLDQQRKVVQATPG</sequence>
<dbReference type="InterPro" id="IPR000719">
    <property type="entry name" value="Prot_kinase_dom"/>
</dbReference>
<dbReference type="GO" id="GO:0004672">
    <property type="term" value="F:protein kinase activity"/>
    <property type="evidence" value="ECO:0007669"/>
    <property type="project" value="InterPro"/>
</dbReference>
<dbReference type="CDD" id="cd00180">
    <property type="entry name" value="PKc"/>
    <property type="match status" value="1"/>
</dbReference>
<evidence type="ECO:0000256" key="2">
    <source>
        <dbReference type="ARBA" id="ARBA00022741"/>
    </source>
</evidence>
<evidence type="ECO:0000256" key="3">
    <source>
        <dbReference type="ARBA" id="ARBA00022777"/>
    </source>
</evidence>
<dbReference type="OrthoDB" id="4062651at2759"/>
<keyword evidence="2 5" id="KW-0547">Nucleotide-binding</keyword>
<keyword evidence="3 8" id="KW-0418">Kinase</keyword>
<organism evidence="8 9">
    <name type="scientific">Didymella exigua CBS 183.55</name>
    <dbReference type="NCBI Taxonomy" id="1150837"/>
    <lineage>
        <taxon>Eukaryota</taxon>
        <taxon>Fungi</taxon>
        <taxon>Dikarya</taxon>
        <taxon>Ascomycota</taxon>
        <taxon>Pezizomycotina</taxon>
        <taxon>Dothideomycetes</taxon>
        <taxon>Pleosporomycetidae</taxon>
        <taxon>Pleosporales</taxon>
        <taxon>Pleosporineae</taxon>
        <taxon>Didymellaceae</taxon>
        <taxon>Didymella</taxon>
    </lineage>
</organism>